<evidence type="ECO:0000313" key="1">
    <source>
        <dbReference type="EMBL" id="GAA2131295.1"/>
    </source>
</evidence>
<comment type="caution">
    <text evidence="1">The sequence shown here is derived from an EMBL/GenBank/DDBJ whole genome shotgun (WGS) entry which is preliminary data.</text>
</comment>
<keyword evidence="2" id="KW-1185">Reference proteome</keyword>
<name>A0ABN2YT74_9MICC</name>
<organism evidence="1 2">
    <name type="scientific">Arthrobacter humicola</name>
    <dbReference type="NCBI Taxonomy" id="409291"/>
    <lineage>
        <taxon>Bacteria</taxon>
        <taxon>Bacillati</taxon>
        <taxon>Actinomycetota</taxon>
        <taxon>Actinomycetes</taxon>
        <taxon>Micrococcales</taxon>
        <taxon>Micrococcaceae</taxon>
        <taxon>Arthrobacter</taxon>
    </lineage>
</organism>
<evidence type="ECO:0000313" key="2">
    <source>
        <dbReference type="Proteomes" id="UP001500102"/>
    </source>
</evidence>
<sequence>MRIRALVDAFDEVRIDREARSVEACDDDHGPILLCEGKGVLLRTVGSPCPFVRRPGQAPALTGGRGDRIYRECL</sequence>
<protein>
    <submittedName>
        <fullName evidence="1">Uncharacterized protein</fullName>
    </submittedName>
</protein>
<proteinExistence type="predicted"/>
<accession>A0ABN2YT74</accession>
<reference evidence="1 2" key="1">
    <citation type="journal article" date="2019" name="Int. J. Syst. Evol. Microbiol.">
        <title>The Global Catalogue of Microorganisms (GCM) 10K type strain sequencing project: providing services to taxonomists for standard genome sequencing and annotation.</title>
        <authorList>
            <consortium name="The Broad Institute Genomics Platform"/>
            <consortium name="The Broad Institute Genome Sequencing Center for Infectious Disease"/>
            <person name="Wu L."/>
            <person name="Ma J."/>
        </authorList>
    </citation>
    <scope>NUCLEOTIDE SEQUENCE [LARGE SCALE GENOMIC DNA]</scope>
    <source>
        <strain evidence="1 2">JCM 15921</strain>
    </source>
</reference>
<dbReference type="EMBL" id="BAAAQB010000019">
    <property type="protein sequence ID" value="GAA2131295.1"/>
    <property type="molecule type" value="Genomic_DNA"/>
</dbReference>
<dbReference type="Proteomes" id="UP001500102">
    <property type="component" value="Unassembled WGS sequence"/>
</dbReference>
<gene>
    <name evidence="1" type="ORF">GCM10009825_12720</name>
</gene>